<evidence type="ECO:0000313" key="1">
    <source>
        <dbReference type="EMBL" id="KAK2102430.1"/>
    </source>
</evidence>
<name>A0ABQ9UZZ0_SAGOE</name>
<comment type="caution">
    <text evidence="1">The sequence shown here is derived from an EMBL/GenBank/DDBJ whole genome shotgun (WGS) entry which is preliminary data.</text>
</comment>
<protein>
    <submittedName>
        <fullName evidence="1">Uncharacterized protein</fullName>
    </submittedName>
</protein>
<organism evidence="1 2">
    <name type="scientific">Saguinus oedipus</name>
    <name type="common">Cotton-top tamarin</name>
    <name type="synonym">Oedipomidas oedipus</name>
    <dbReference type="NCBI Taxonomy" id="9490"/>
    <lineage>
        <taxon>Eukaryota</taxon>
        <taxon>Metazoa</taxon>
        <taxon>Chordata</taxon>
        <taxon>Craniata</taxon>
        <taxon>Vertebrata</taxon>
        <taxon>Euteleostomi</taxon>
        <taxon>Mammalia</taxon>
        <taxon>Eutheria</taxon>
        <taxon>Euarchontoglires</taxon>
        <taxon>Primates</taxon>
        <taxon>Haplorrhini</taxon>
        <taxon>Platyrrhini</taxon>
        <taxon>Cebidae</taxon>
        <taxon>Callitrichinae</taxon>
        <taxon>Saguinus</taxon>
    </lineage>
</organism>
<keyword evidence="2" id="KW-1185">Reference proteome</keyword>
<evidence type="ECO:0000313" key="2">
    <source>
        <dbReference type="Proteomes" id="UP001266305"/>
    </source>
</evidence>
<gene>
    <name evidence="1" type="ORF">P7K49_020097</name>
</gene>
<reference evidence="1 2" key="1">
    <citation type="submission" date="2023-05" db="EMBL/GenBank/DDBJ databases">
        <title>B98-5 Cell Line De Novo Hybrid Assembly: An Optical Mapping Approach.</title>
        <authorList>
            <person name="Kananen K."/>
            <person name="Auerbach J.A."/>
            <person name="Kautto E."/>
            <person name="Blachly J.S."/>
        </authorList>
    </citation>
    <scope>NUCLEOTIDE SEQUENCE [LARGE SCALE GENOMIC DNA]</scope>
    <source>
        <strain evidence="1">B95-8</strain>
        <tissue evidence="1">Cell line</tissue>
    </source>
</reference>
<sequence length="51" mass="4989">LERESRETTAAATARAPSRPARARLSFLGGYAGAVSAAGRSAAGRSAAAAA</sequence>
<feature type="non-terminal residue" evidence="1">
    <location>
        <position position="1"/>
    </location>
</feature>
<proteinExistence type="predicted"/>
<accession>A0ABQ9UZZ0</accession>
<dbReference type="Proteomes" id="UP001266305">
    <property type="component" value="Unassembled WGS sequence"/>
</dbReference>
<dbReference type="EMBL" id="JASSZA010000009">
    <property type="protein sequence ID" value="KAK2102430.1"/>
    <property type="molecule type" value="Genomic_DNA"/>
</dbReference>
<feature type="non-terminal residue" evidence="1">
    <location>
        <position position="51"/>
    </location>
</feature>